<gene>
    <name evidence="1" type="ORF">LSINAPIS_LOCUS15085</name>
</gene>
<dbReference type="Proteomes" id="UP000324832">
    <property type="component" value="Unassembled WGS sequence"/>
</dbReference>
<name>A0A5E4R6F3_9NEOP</name>
<proteinExistence type="predicted"/>
<evidence type="ECO:0000313" key="1">
    <source>
        <dbReference type="EMBL" id="VVD05586.1"/>
    </source>
</evidence>
<accession>A0A5E4R6F3</accession>
<protein>
    <submittedName>
        <fullName evidence="1">Uncharacterized protein</fullName>
    </submittedName>
</protein>
<feature type="non-terminal residue" evidence="1">
    <location>
        <position position="100"/>
    </location>
</feature>
<keyword evidence="2" id="KW-1185">Reference proteome</keyword>
<dbReference type="EMBL" id="FZQP02006992">
    <property type="protein sequence ID" value="VVD05586.1"/>
    <property type="molecule type" value="Genomic_DNA"/>
</dbReference>
<organism evidence="1 2">
    <name type="scientific">Leptidea sinapis</name>
    <dbReference type="NCBI Taxonomy" id="189913"/>
    <lineage>
        <taxon>Eukaryota</taxon>
        <taxon>Metazoa</taxon>
        <taxon>Ecdysozoa</taxon>
        <taxon>Arthropoda</taxon>
        <taxon>Hexapoda</taxon>
        <taxon>Insecta</taxon>
        <taxon>Pterygota</taxon>
        <taxon>Neoptera</taxon>
        <taxon>Endopterygota</taxon>
        <taxon>Lepidoptera</taxon>
        <taxon>Glossata</taxon>
        <taxon>Ditrysia</taxon>
        <taxon>Papilionoidea</taxon>
        <taxon>Pieridae</taxon>
        <taxon>Dismorphiinae</taxon>
        <taxon>Leptidea</taxon>
    </lineage>
</organism>
<feature type="non-terminal residue" evidence="1">
    <location>
        <position position="1"/>
    </location>
</feature>
<dbReference type="AlphaFoldDB" id="A0A5E4R6F3"/>
<sequence length="100" mass="11241">VKFLVISEVYNTEHSLVFVHNLGACARTLIFSKMSFVNKVTMLWARPGADTAQKDDVPWTLRYAGRGLGTVGSFGTHLLSNKRPFVHVFKQKLIAYIQSN</sequence>
<reference evidence="1 2" key="1">
    <citation type="submission" date="2017-07" db="EMBL/GenBank/DDBJ databases">
        <authorList>
            <person name="Talla V."/>
            <person name="Backstrom N."/>
        </authorList>
    </citation>
    <scope>NUCLEOTIDE SEQUENCE [LARGE SCALE GENOMIC DNA]</scope>
</reference>
<evidence type="ECO:0000313" key="2">
    <source>
        <dbReference type="Proteomes" id="UP000324832"/>
    </source>
</evidence>